<dbReference type="InterPro" id="IPR011110">
    <property type="entry name" value="Reg_prop"/>
</dbReference>
<evidence type="ECO:0000259" key="9">
    <source>
        <dbReference type="PROSITE" id="PS50125"/>
    </source>
</evidence>
<dbReference type="InterPro" id="IPR013783">
    <property type="entry name" value="Ig-like_fold"/>
</dbReference>
<evidence type="ECO:0000256" key="1">
    <source>
        <dbReference type="ARBA" id="ARBA00004370"/>
    </source>
</evidence>
<keyword evidence="11" id="KW-1185">Reference proteome</keyword>
<evidence type="ECO:0000256" key="8">
    <source>
        <dbReference type="SAM" id="Phobius"/>
    </source>
</evidence>
<dbReference type="Gene3D" id="2.130.10.10">
    <property type="entry name" value="YVTN repeat-like/Quinoprotein amine dehydrogenase"/>
    <property type="match status" value="2"/>
</dbReference>
<dbReference type="InterPro" id="IPR029787">
    <property type="entry name" value="Nucleotide_cyclase"/>
</dbReference>
<comment type="similarity">
    <text evidence="7">Belongs to the adenylyl cyclase class-4/guanylyl cyclase family.</text>
</comment>
<dbReference type="Gene3D" id="3.30.70.1230">
    <property type="entry name" value="Nucleotide cyclase"/>
    <property type="match status" value="1"/>
</dbReference>
<dbReference type="PANTHER" id="PTHR11920:SF335">
    <property type="entry name" value="GUANYLATE CYCLASE"/>
    <property type="match status" value="1"/>
</dbReference>
<dbReference type="SUPFAM" id="SSF101898">
    <property type="entry name" value="NHL repeat"/>
    <property type="match status" value="1"/>
</dbReference>
<evidence type="ECO:0000256" key="5">
    <source>
        <dbReference type="ARBA" id="ARBA00023136"/>
    </source>
</evidence>
<dbReference type="CDD" id="cd07302">
    <property type="entry name" value="CHD"/>
    <property type="match status" value="1"/>
</dbReference>
<dbReference type="GO" id="GO:0004016">
    <property type="term" value="F:adenylate cyclase activity"/>
    <property type="evidence" value="ECO:0007669"/>
    <property type="project" value="UniProtKB-ARBA"/>
</dbReference>
<dbReference type="RefSeq" id="WP_062544150.1">
    <property type="nucleotide sequence ID" value="NZ_CP012643.1"/>
</dbReference>
<dbReference type="AlphaFoldDB" id="A0A0P0CYP2"/>
<dbReference type="SMART" id="SM00044">
    <property type="entry name" value="CYCc"/>
    <property type="match status" value="1"/>
</dbReference>
<evidence type="ECO:0000313" key="11">
    <source>
        <dbReference type="Proteomes" id="UP000061382"/>
    </source>
</evidence>
<evidence type="ECO:0000256" key="6">
    <source>
        <dbReference type="ARBA" id="ARBA00023239"/>
    </source>
</evidence>
<dbReference type="PROSITE" id="PS00452">
    <property type="entry name" value="GUANYLATE_CYCLASE_1"/>
    <property type="match status" value="1"/>
</dbReference>
<keyword evidence="2 8" id="KW-0812">Transmembrane</keyword>
<dbReference type="Proteomes" id="UP000061382">
    <property type="component" value="Chromosome"/>
</dbReference>
<dbReference type="InterPro" id="IPR018297">
    <property type="entry name" value="A/G_cyclase_CS"/>
</dbReference>
<dbReference type="GO" id="GO:0000166">
    <property type="term" value="F:nucleotide binding"/>
    <property type="evidence" value="ECO:0007669"/>
    <property type="project" value="UniProtKB-KW"/>
</dbReference>
<keyword evidence="5 8" id="KW-0472">Membrane</keyword>
<reference evidence="10 11" key="1">
    <citation type="submission" date="2015-08" db="EMBL/GenBank/DDBJ databases">
        <title>Complete genome sequence of Rufibacter tibetensis strain 1351t, a radiation-resistant bacterium from tibet plateau.</title>
        <authorList>
            <person name="Dai J."/>
        </authorList>
    </citation>
    <scope>NUCLEOTIDE SEQUENCE [LARGE SCALE GENOMIC DNA]</scope>
    <source>
        <strain evidence="10 11">1351</strain>
    </source>
</reference>
<evidence type="ECO:0000256" key="7">
    <source>
        <dbReference type="RuleBase" id="RU000405"/>
    </source>
</evidence>
<dbReference type="InterPro" id="IPR011123">
    <property type="entry name" value="Y_Y_Y"/>
</dbReference>
<accession>A0A0P0CYP2</accession>
<dbReference type="KEGG" id="rti:DC20_12585"/>
<dbReference type="GO" id="GO:0009190">
    <property type="term" value="P:cyclic nucleotide biosynthetic process"/>
    <property type="evidence" value="ECO:0007669"/>
    <property type="project" value="InterPro"/>
</dbReference>
<proteinExistence type="inferred from homology"/>
<sequence>MIKYLIIPIFILMGNLRLLAQVGNPFIQTFEPAAYRSDAYISSPQNWGLIQDNRGIIYVSNTSGILEYDGATWQAVQGTNYQGNFQLAKNSEGRVFVGGNQDIGYLAPDSTGKMQLVSLLPHLKGKYKDLSVTKVASIGRDVYFSTKNTIFRWSNGGFKAWHSSTGFARVFSCRNQLYAIDKEKGLCVLEKDQLKALPDTKKVGGLTVTALLPLLPTTGSKHNLLLVTFDKGLYTYQDHVLQKLELSPAPEFGEAQFMHGIMLADGTIALATTTKGVIIINHQGRVKKVIDKQAGLNDNTVLHLFKDREGGLWAGLNIGISRIDYPSPVAFLNGSSRLEGLVLSVLKKRQNLYAGTTSGLYVADVTSIEPSFQKFPQLQNEVWKILDLGDMLLVLSSTGLYQLSNKVLKKISPVNGGGIYKTIHQSQKDLNKFYVGSSEGLYIVLNQDGRWKWEGKVKGVNHDVTWLTEDQKNKVWATCENNISVIDAASEYGLQPPVQNLKPSPETVKKLTRFEVHSINGNIYFGTNKGIYSFQKRGKRLQLEPDKTFGSMFANGSREAINLTPTSNGEIWLTSEFRTGPLRKVKGNAYVWDTIPLSMMPNQDVWTIHPDPQGVVWMGTTDGIFNYNSSIAKNYLTKPHTVLRKVKLLGDSTVFFGAFENKGIASVIQSLEFRLTLPHAIRSIRFEFAATSYDAPAKLQYSYMLEGEDNNWSHWTPERRKEYTGLDEGSYVFKVKARNMYGTESVVSSFAFTSLPPFYRTWWAYCLYFILWVGFIWGFVQIKHRNLVASKNYLEELVHQRTMQLEAEKQKSDELLLNILPAETAEELKARGRTQARSYENATVLFTDFKDFTRISQDLTPEELVTVIDFYFCAFDGIISKYNIEKIKTMGDAYMCAGGIPNPEANTPADVIKAAMEIVAFVERLNPPDKPKKHKFEIRVGIHTGPVVAGIVGTKKFAYDIWGDTVNTAARMESSGVEGKINISGATYELVKDEFICSHRGKVEAKNKGEIDMYFVEAVVEKQVLEHSHVQSF</sequence>
<keyword evidence="3" id="KW-0547">Nucleotide-binding</keyword>
<dbReference type="Pfam" id="PF07494">
    <property type="entry name" value="Reg_prop"/>
    <property type="match status" value="1"/>
</dbReference>
<dbReference type="PROSITE" id="PS50125">
    <property type="entry name" value="GUANYLATE_CYCLASE_2"/>
    <property type="match status" value="1"/>
</dbReference>
<dbReference type="InterPro" id="IPR011047">
    <property type="entry name" value="Quinoprotein_ADH-like_sf"/>
</dbReference>
<keyword evidence="4 8" id="KW-1133">Transmembrane helix</keyword>
<dbReference type="GO" id="GO:0016020">
    <property type="term" value="C:membrane"/>
    <property type="evidence" value="ECO:0007669"/>
    <property type="project" value="UniProtKB-SubCell"/>
</dbReference>
<dbReference type="InterPro" id="IPR050401">
    <property type="entry name" value="Cyclic_nucleotide_synthase"/>
</dbReference>
<evidence type="ECO:0000313" key="10">
    <source>
        <dbReference type="EMBL" id="ALI99657.1"/>
    </source>
</evidence>
<comment type="subcellular location">
    <subcellularLocation>
        <location evidence="1">Membrane</location>
    </subcellularLocation>
</comment>
<dbReference type="InterPro" id="IPR001054">
    <property type="entry name" value="A/G_cyclase"/>
</dbReference>
<evidence type="ECO:0000256" key="3">
    <source>
        <dbReference type="ARBA" id="ARBA00022741"/>
    </source>
</evidence>
<evidence type="ECO:0000256" key="4">
    <source>
        <dbReference type="ARBA" id="ARBA00022989"/>
    </source>
</evidence>
<name>A0A0P0CYP2_9BACT</name>
<dbReference type="PANTHER" id="PTHR11920">
    <property type="entry name" value="GUANYLYL CYCLASE"/>
    <property type="match status" value="1"/>
</dbReference>
<dbReference type="InterPro" id="IPR015943">
    <property type="entry name" value="WD40/YVTN_repeat-like_dom_sf"/>
</dbReference>
<dbReference type="PATRIC" id="fig|512763.3.peg.2762"/>
<gene>
    <name evidence="10" type="ORF">DC20_12585</name>
</gene>
<keyword evidence="6 7" id="KW-0456">Lyase</keyword>
<dbReference type="Pfam" id="PF07495">
    <property type="entry name" value="Y_Y_Y"/>
    <property type="match status" value="1"/>
</dbReference>
<dbReference type="Gene3D" id="6.10.250.780">
    <property type="match status" value="1"/>
</dbReference>
<organism evidence="10 11">
    <name type="scientific">Rufibacter tibetensis</name>
    <dbReference type="NCBI Taxonomy" id="512763"/>
    <lineage>
        <taxon>Bacteria</taxon>
        <taxon>Pseudomonadati</taxon>
        <taxon>Bacteroidota</taxon>
        <taxon>Cytophagia</taxon>
        <taxon>Cytophagales</taxon>
        <taxon>Hymenobacteraceae</taxon>
        <taxon>Rufibacter</taxon>
    </lineage>
</organism>
<dbReference type="OrthoDB" id="9806995at2"/>
<dbReference type="STRING" id="512763.DC20_12585"/>
<dbReference type="SUPFAM" id="SSF55073">
    <property type="entry name" value="Nucleotide cyclase"/>
    <property type="match status" value="1"/>
</dbReference>
<dbReference type="Pfam" id="PF00211">
    <property type="entry name" value="Guanylate_cyc"/>
    <property type="match status" value="1"/>
</dbReference>
<feature type="transmembrane region" description="Helical" evidence="8">
    <location>
        <begin position="762"/>
        <end position="780"/>
    </location>
</feature>
<evidence type="ECO:0000256" key="2">
    <source>
        <dbReference type="ARBA" id="ARBA00022692"/>
    </source>
</evidence>
<dbReference type="SUPFAM" id="SSF50998">
    <property type="entry name" value="Quinoprotein alcohol dehydrogenase-like"/>
    <property type="match status" value="1"/>
</dbReference>
<dbReference type="GO" id="GO:0035556">
    <property type="term" value="P:intracellular signal transduction"/>
    <property type="evidence" value="ECO:0007669"/>
    <property type="project" value="InterPro"/>
</dbReference>
<dbReference type="Gene3D" id="2.60.40.10">
    <property type="entry name" value="Immunoglobulins"/>
    <property type="match status" value="1"/>
</dbReference>
<feature type="domain" description="Guanylate cyclase" evidence="9">
    <location>
        <begin position="843"/>
        <end position="973"/>
    </location>
</feature>
<protein>
    <recommendedName>
        <fullName evidence="9">Guanylate cyclase domain-containing protein</fullName>
    </recommendedName>
</protein>
<dbReference type="EMBL" id="CP012643">
    <property type="protein sequence ID" value="ALI99657.1"/>
    <property type="molecule type" value="Genomic_DNA"/>
</dbReference>